<evidence type="ECO:0000256" key="5">
    <source>
        <dbReference type="RuleBase" id="RU003755"/>
    </source>
</evidence>
<feature type="transmembrane region" description="Helical" evidence="6">
    <location>
        <begin position="496"/>
        <end position="517"/>
    </location>
</feature>
<dbReference type="InterPro" id="IPR000109">
    <property type="entry name" value="POT_fam"/>
</dbReference>
<feature type="transmembrane region" description="Helical" evidence="6">
    <location>
        <begin position="379"/>
        <end position="400"/>
    </location>
</feature>
<feature type="transmembrane region" description="Helical" evidence="6">
    <location>
        <begin position="135"/>
        <end position="155"/>
    </location>
</feature>
<dbReference type="InterPro" id="IPR018456">
    <property type="entry name" value="PTR2_symporter_CS"/>
</dbReference>
<dbReference type="EMBL" id="CM031831">
    <property type="protein sequence ID" value="KAG6704956.1"/>
    <property type="molecule type" value="Genomic_DNA"/>
</dbReference>
<evidence type="ECO:0000256" key="3">
    <source>
        <dbReference type="ARBA" id="ARBA00022989"/>
    </source>
</evidence>
<comment type="subcellular location">
    <subcellularLocation>
        <location evidence="1 5">Membrane</location>
        <topology evidence="1 5">Multi-pass membrane protein</topology>
    </subcellularLocation>
</comment>
<keyword evidence="5" id="KW-0813">Transport</keyword>
<name>A0A922EJJ8_CARIL</name>
<evidence type="ECO:0000256" key="1">
    <source>
        <dbReference type="ARBA" id="ARBA00004141"/>
    </source>
</evidence>
<organism evidence="7 8">
    <name type="scientific">Carya illinoinensis</name>
    <name type="common">Pecan</name>
    <dbReference type="NCBI Taxonomy" id="32201"/>
    <lineage>
        <taxon>Eukaryota</taxon>
        <taxon>Viridiplantae</taxon>
        <taxon>Streptophyta</taxon>
        <taxon>Embryophyta</taxon>
        <taxon>Tracheophyta</taxon>
        <taxon>Spermatophyta</taxon>
        <taxon>Magnoliopsida</taxon>
        <taxon>eudicotyledons</taxon>
        <taxon>Gunneridae</taxon>
        <taxon>Pentapetalae</taxon>
        <taxon>rosids</taxon>
        <taxon>fabids</taxon>
        <taxon>Fagales</taxon>
        <taxon>Juglandaceae</taxon>
        <taxon>Carya</taxon>
    </lineage>
</organism>
<dbReference type="CDD" id="cd17351">
    <property type="entry name" value="MFS_NPF"/>
    <property type="match status" value="1"/>
</dbReference>
<protein>
    <submittedName>
        <fullName evidence="7">Uncharacterized protein</fullName>
    </submittedName>
</protein>
<gene>
    <name evidence="7" type="ORF">I3842_07G157700</name>
</gene>
<feature type="transmembrane region" description="Helical" evidence="6">
    <location>
        <begin position="106"/>
        <end position="129"/>
    </location>
</feature>
<dbReference type="AlphaFoldDB" id="A0A922EJJ8"/>
<evidence type="ECO:0000313" key="7">
    <source>
        <dbReference type="EMBL" id="KAG6704956.1"/>
    </source>
</evidence>
<feature type="transmembrane region" description="Helical" evidence="6">
    <location>
        <begin position="412"/>
        <end position="433"/>
    </location>
</feature>
<dbReference type="PROSITE" id="PS01023">
    <property type="entry name" value="PTR2_2"/>
    <property type="match status" value="1"/>
</dbReference>
<evidence type="ECO:0000256" key="6">
    <source>
        <dbReference type="SAM" id="Phobius"/>
    </source>
</evidence>
<reference evidence="7" key="1">
    <citation type="submission" date="2021-01" db="EMBL/GenBank/DDBJ databases">
        <authorList>
            <person name="Lovell J.T."/>
            <person name="Bentley N."/>
            <person name="Bhattarai G."/>
            <person name="Jenkins J.W."/>
            <person name="Sreedasyam A."/>
            <person name="Alarcon Y."/>
            <person name="Bock C."/>
            <person name="Boston L."/>
            <person name="Carlson J."/>
            <person name="Cervantes K."/>
            <person name="Clermont K."/>
            <person name="Krom N."/>
            <person name="Kubenka K."/>
            <person name="Mamidi S."/>
            <person name="Mattison C."/>
            <person name="Monteros M."/>
            <person name="Pisani C."/>
            <person name="Plott C."/>
            <person name="Rajasekar S."/>
            <person name="Rhein H.S."/>
            <person name="Rohla C."/>
            <person name="Song M."/>
            <person name="Hilaire R.S."/>
            <person name="Shu S."/>
            <person name="Wells L."/>
            <person name="Wang X."/>
            <person name="Webber J."/>
            <person name="Heerema R.J."/>
            <person name="Klein P."/>
            <person name="Conner P."/>
            <person name="Grauke L."/>
            <person name="Grimwood J."/>
            <person name="Schmutz J."/>
            <person name="Randall J.J."/>
        </authorList>
    </citation>
    <scope>NUCLEOTIDE SEQUENCE</scope>
    <source>
        <tissue evidence="7">Leaf</tissue>
    </source>
</reference>
<dbReference type="GO" id="GO:0006857">
    <property type="term" value="P:oligopeptide transport"/>
    <property type="evidence" value="ECO:0007669"/>
    <property type="project" value="InterPro"/>
</dbReference>
<proteinExistence type="inferred from homology"/>
<feature type="transmembrane region" description="Helical" evidence="6">
    <location>
        <begin position="236"/>
        <end position="257"/>
    </location>
</feature>
<evidence type="ECO:0000256" key="4">
    <source>
        <dbReference type="ARBA" id="ARBA00023136"/>
    </source>
</evidence>
<sequence length="576" mass="64373">MESNEPGNHTYEKYSIVRPSMEKFTEDDSTTQANVAASLSTTSVSNGCVDFRERTADKQTTGGWKASPFIIVNEVAERLAFFAIAVNMATYLVIEMRQSLPSAATYVTDWIGAAYVLTLLGAFLADAYLGRFKTIFIFSCVYAVGMVLLTLSASIDSLRPAPCTQKPCIKATDSQTAFLYGALGLIALGTGDQFDEADEEEVQKKFGFFNWFFLAINMGALLGITLMVYIQEKKGWVWGFGVPTAAMPMGIPFGRFLQVIVASTRNHFRGVEVGREDQLYEVKTKESDILRARKLPHTAQYSYQVEELKSFIRILPVWASTIALSISYSQLSTFFVSQARRAPFPFFSAINALILVPIYEKLVVPFLRKRNGHPRGMTSLQLMGIGLFISIFAMASAALVKKRRDDSNPLSMSVFWLFPQFFLIGSAEVFTYVGQMEFFYDEATDGTRSICSAIFLSEIGIGSWLSTALVKIIERATGGEERGWLRNDLNKSRLDYFYWILTGINLVNLLVYLWVAWSYKGRGADGSHTHVFGLGLGTTGQHCTETDRRDTVKESNEFAFFFLDCTWLLDDASRGS</sequence>
<dbReference type="PANTHER" id="PTHR11654">
    <property type="entry name" value="OLIGOPEPTIDE TRANSPORTER-RELATED"/>
    <property type="match status" value="1"/>
</dbReference>
<dbReference type="GO" id="GO:0022857">
    <property type="term" value="F:transmembrane transporter activity"/>
    <property type="evidence" value="ECO:0007669"/>
    <property type="project" value="InterPro"/>
</dbReference>
<keyword evidence="4 6" id="KW-0472">Membrane</keyword>
<evidence type="ECO:0000256" key="2">
    <source>
        <dbReference type="ARBA" id="ARBA00022692"/>
    </source>
</evidence>
<dbReference type="Pfam" id="PF00854">
    <property type="entry name" value="PTR2"/>
    <property type="match status" value="1"/>
</dbReference>
<evidence type="ECO:0000313" key="8">
    <source>
        <dbReference type="Proteomes" id="UP000811246"/>
    </source>
</evidence>
<dbReference type="PROSITE" id="PS01022">
    <property type="entry name" value="PTR2_1"/>
    <property type="match status" value="1"/>
</dbReference>
<keyword evidence="3 6" id="KW-1133">Transmembrane helix</keyword>
<accession>A0A922EJJ8</accession>
<dbReference type="GO" id="GO:0016020">
    <property type="term" value="C:membrane"/>
    <property type="evidence" value="ECO:0007669"/>
    <property type="project" value="UniProtKB-SubCell"/>
</dbReference>
<comment type="similarity">
    <text evidence="5">Belongs to the major facilitator superfamily. Proton-dependent oligopeptide transporter (POT/PTR) (TC 2.A.17) family.</text>
</comment>
<dbReference type="Proteomes" id="UP000811246">
    <property type="component" value="Chromosome 7"/>
</dbReference>
<feature type="transmembrane region" description="Helical" evidence="6">
    <location>
        <begin position="208"/>
        <end position="230"/>
    </location>
</feature>
<keyword evidence="2 5" id="KW-0812">Transmembrane</keyword>
<feature type="transmembrane region" description="Helical" evidence="6">
    <location>
        <begin position="342"/>
        <end position="359"/>
    </location>
</feature>
<comment type="caution">
    <text evidence="7">The sequence shown here is derived from an EMBL/GenBank/DDBJ whole genome shotgun (WGS) entry which is preliminary data.</text>
</comment>